<organism evidence="1 2">
    <name type="scientific">Polaribacter vadi</name>
    <dbReference type="NCBI Taxonomy" id="1774273"/>
    <lineage>
        <taxon>Bacteria</taxon>
        <taxon>Pseudomonadati</taxon>
        <taxon>Bacteroidota</taxon>
        <taxon>Flavobacteriia</taxon>
        <taxon>Flavobacteriales</taxon>
        <taxon>Flavobacteriaceae</taxon>
    </lineage>
</organism>
<dbReference type="OrthoDB" id="282859at2"/>
<protein>
    <recommendedName>
        <fullName evidence="3">Threonine synthase</fullName>
    </recommendedName>
</protein>
<keyword evidence="2" id="KW-1185">Reference proteome</keyword>
<dbReference type="STRING" id="1774273.LPB03_05825"/>
<evidence type="ECO:0000313" key="1">
    <source>
        <dbReference type="EMBL" id="OBY64079.1"/>
    </source>
</evidence>
<gene>
    <name evidence="1" type="ORF">LPB3_06665</name>
</gene>
<sequence length="258" mass="29772">MKKLILLLIAITVISCKNETKKESSKKEEIKETKKVKKEKFPEELGKVFQTHGGINAWRKAKVLSFNKGEEVHTSDLQSRKIVVNHSKYSLGFDGKEVWLSEDEKGTFKGNPNFYYNLYFYFYAMPFVLSDNGIVYEKVKAISFEGTDFPGYKISYEANVGSSPDDNYIIYYNPKTYQMEWLAYTVTFNSKEPSEKYKLIKYNKWENVNGLILPQEITWFKKDDAGNPTMPAKPATVFTLPLISEAKLADSFYEKPAN</sequence>
<dbReference type="Pfam" id="PF20113">
    <property type="entry name" value="DUF6503"/>
    <property type="match status" value="1"/>
</dbReference>
<dbReference type="PROSITE" id="PS51257">
    <property type="entry name" value="PROKAR_LIPOPROTEIN"/>
    <property type="match status" value="1"/>
</dbReference>
<name>A0A1B8TX54_9FLAO</name>
<proteinExistence type="predicted"/>
<dbReference type="RefSeq" id="WP_065318831.1">
    <property type="nucleotide sequence ID" value="NZ_CP017477.1"/>
</dbReference>
<accession>A0A1B8TX54</accession>
<dbReference type="AlphaFoldDB" id="A0A1B8TX54"/>
<evidence type="ECO:0008006" key="3">
    <source>
        <dbReference type="Google" id="ProtNLM"/>
    </source>
</evidence>
<dbReference type="Proteomes" id="UP000092584">
    <property type="component" value="Unassembled WGS sequence"/>
</dbReference>
<dbReference type="KEGG" id="pob:LPB03_05825"/>
<comment type="caution">
    <text evidence="1">The sequence shown here is derived from an EMBL/GenBank/DDBJ whole genome shotgun (WGS) entry which is preliminary data.</text>
</comment>
<dbReference type="InterPro" id="IPR045444">
    <property type="entry name" value="DUF6503"/>
</dbReference>
<evidence type="ECO:0000313" key="2">
    <source>
        <dbReference type="Proteomes" id="UP000092584"/>
    </source>
</evidence>
<dbReference type="EMBL" id="LSFM01000022">
    <property type="protein sequence ID" value="OBY64079.1"/>
    <property type="molecule type" value="Genomic_DNA"/>
</dbReference>
<reference evidence="2" key="1">
    <citation type="submission" date="2016-02" db="EMBL/GenBank/DDBJ databases">
        <authorList>
            <person name="Shin S.-K."/>
            <person name="Yi H."/>
            <person name="Kim E."/>
        </authorList>
    </citation>
    <scope>NUCLEOTIDE SEQUENCE [LARGE SCALE GENOMIC DNA]</scope>
    <source>
        <strain evidence="2">LPB0003</strain>
    </source>
</reference>